<dbReference type="EMBL" id="JAROCY010000003">
    <property type="protein sequence ID" value="MDF8332437.1"/>
    <property type="molecule type" value="Genomic_DNA"/>
</dbReference>
<evidence type="ECO:0000313" key="3">
    <source>
        <dbReference type="EMBL" id="MDF8332437.1"/>
    </source>
</evidence>
<dbReference type="InterPro" id="IPR011837">
    <property type="entry name" value="Glycogen_debranch_GlgX"/>
</dbReference>
<reference evidence="3 4" key="1">
    <citation type="submission" date="2023-03" db="EMBL/GenBank/DDBJ databases">
        <title>Novosphingobium cyanobacteriorum sp. nov., isolated from a eutrophic reservoir during the Microcystis bloom period.</title>
        <authorList>
            <person name="Kang M."/>
            <person name="Le V."/>
            <person name="Ko S.-R."/>
            <person name="Lee S.-A."/>
            <person name="Ahn C.-Y."/>
        </authorList>
    </citation>
    <scope>NUCLEOTIDE SEQUENCE [LARGE SCALE GENOMIC DNA]</scope>
    <source>
        <strain evidence="3 4">HBC54</strain>
    </source>
</reference>
<proteinExistence type="inferred from homology"/>
<dbReference type="SUPFAM" id="SSF81296">
    <property type="entry name" value="E set domains"/>
    <property type="match status" value="1"/>
</dbReference>
<sequence>MTQLRVRSPRAQALWLCLFDGDTEIRLPMARDGDDWLAQMPPPGARYGLRAEGEWAPECGLWFDPAKLLVDPRAVELDQPFTFDPRLSAFGIDTAGIVPKVVTPGLLSEVPLRAPLFTPGGLIYEVNVRGLTMLHPEIPETLRGTVAALAHPAMLAHFRKIGVDAIELMPIVAWIDERHLPSLGLRNAWGYNPVTLMALDHRLCPGGVAELREAVAALHAAGIAVLLDLVFNHTGESDVLGPVLSFRGLDNEVYAAAPDGQLINDTGCGNTLDFGNAAVRELVLEALRHFVRHCGIDGFRFDLATVMARSPGFDAQAPIFAEIAADPWLADRVLIAEPWDIGPGGYQVGRFPANWLEWNDRYRDDVRRFWRGDCGVGTLATRMAGSADLFGKGPSRSVNFLAAHDGFTLADTLAFEHRHNHANGEGNRDGHGENFSWNNGAEGASDDPAVLTRRSAFARAMLGTLFASTGTVMLTAGDEFGRSQRGNNNAYAQDNAITWIDWTARDMALEDHVAMLSRWRRQRGAANRQFPEDGLWQAMDGKAMDAWRWENPATTGFRWMESQPSRPAAFAVDRAGLYAGPLENP</sequence>
<dbReference type="Proteomes" id="UP001222770">
    <property type="component" value="Unassembled WGS sequence"/>
</dbReference>
<dbReference type="InterPro" id="IPR013783">
    <property type="entry name" value="Ig-like_fold"/>
</dbReference>
<dbReference type="PANTHER" id="PTHR43002">
    <property type="entry name" value="GLYCOGEN DEBRANCHING ENZYME"/>
    <property type="match status" value="1"/>
</dbReference>
<dbReference type="InterPro" id="IPR044505">
    <property type="entry name" value="GlgX_Isoamylase_N_E_set"/>
</dbReference>
<dbReference type="InterPro" id="IPR014756">
    <property type="entry name" value="Ig_E-set"/>
</dbReference>
<comment type="similarity">
    <text evidence="1">Belongs to the glycosyl hydrolase 13 family.</text>
</comment>
<organism evidence="3 4">
    <name type="scientific">Novosphingobium cyanobacteriorum</name>
    <dbReference type="NCBI Taxonomy" id="3024215"/>
    <lineage>
        <taxon>Bacteria</taxon>
        <taxon>Pseudomonadati</taxon>
        <taxon>Pseudomonadota</taxon>
        <taxon>Alphaproteobacteria</taxon>
        <taxon>Sphingomonadales</taxon>
        <taxon>Sphingomonadaceae</taxon>
        <taxon>Novosphingobium</taxon>
    </lineage>
</organism>
<dbReference type="NCBIfam" id="TIGR02100">
    <property type="entry name" value="glgX_debranch"/>
    <property type="match status" value="1"/>
</dbReference>
<comment type="caution">
    <text evidence="3">The sequence shown here is derived from an EMBL/GenBank/DDBJ whole genome shotgun (WGS) entry which is preliminary data.</text>
</comment>
<feature type="domain" description="Glycosyl hydrolase family 13 catalytic" evidence="2">
    <location>
        <begin position="153"/>
        <end position="520"/>
    </location>
</feature>
<dbReference type="InterPro" id="IPR017853">
    <property type="entry name" value="GH"/>
</dbReference>
<accession>A0ABT6CET2</accession>
<evidence type="ECO:0000259" key="2">
    <source>
        <dbReference type="SMART" id="SM00642"/>
    </source>
</evidence>
<name>A0ABT6CET2_9SPHN</name>
<dbReference type="SMART" id="SM00642">
    <property type="entry name" value="Aamy"/>
    <property type="match status" value="1"/>
</dbReference>
<protein>
    <submittedName>
        <fullName evidence="3">Glycogen debranching protein GlgX</fullName>
    </submittedName>
</protein>
<gene>
    <name evidence="3" type="primary">glgX</name>
    <name evidence="3" type="ORF">POM99_04420</name>
</gene>
<dbReference type="Gene3D" id="2.60.40.10">
    <property type="entry name" value="Immunoglobulins"/>
    <property type="match status" value="1"/>
</dbReference>
<dbReference type="RefSeq" id="WP_277275594.1">
    <property type="nucleotide sequence ID" value="NZ_JAROCY010000003.1"/>
</dbReference>
<evidence type="ECO:0000313" key="4">
    <source>
        <dbReference type="Proteomes" id="UP001222770"/>
    </source>
</evidence>
<dbReference type="SUPFAM" id="SSF51445">
    <property type="entry name" value="(Trans)glycosidases"/>
    <property type="match status" value="1"/>
</dbReference>
<dbReference type="InterPro" id="IPR006047">
    <property type="entry name" value="GH13_cat_dom"/>
</dbReference>
<keyword evidence="4" id="KW-1185">Reference proteome</keyword>
<dbReference type="CDD" id="cd11326">
    <property type="entry name" value="AmyAc_Glg_debranch"/>
    <property type="match status" value="1"/>
</dbReference>
<evidence type="ECO:0000256" key="1">
    <source>
        <dbReference type="ARBA" id="ARBA00008061"/>
    </source>
</evidence>
<dbReference type="Gene3D" id="3.20.20.80">
    <property type="entry name" value="Glycosidases"/>
    <property type="match status" value="1"/>
</dbReference>
<dbReference type="CDD" id="cd02856">
    <property type="entry name" value="E_set_GDE_Isoamylase_N"/>
    <property type="match status" value="1"/>
</dbReference>